<comment type="caution">
    <text evidence="1">The sequence shown here is derived from an EMBL/GenBank/DDBJ whole genome shotgun (WGS) entry which is preliminary data.</text>
</comment>
<keyword evidence="2" id="KW-1185">Reference proteome</keyword>
<evidence type="ECO:0000313" key="2">
    <source>
        <dbReference type="Proteomes" id="UP000287188"/>
    </source>
</evidence>
<dbReference type="EMBL" id="BIFS01000001">
    <property type="protein sequence ID" value="GCE20830.1"/>
    <property type="molecule type" value="Genomic_DNA"/>
</dbReference>
<name>A0A402APD3_9CHLR</name>
<protein>
    <submittedName>
        <fullName evidence="1">Uncharacterized protein</fullName>
    </submittedName>
</protein>
<organism evidence="1 2">
    <name type="scientific">Dictyobacter kobayashii</name>
    <dbReference type="NCBI Taxonomy" id="2014872"/>
    <lineage>
        <taxon>Bacteria</taxon>
        <taxon>Bacillati</taxon>
        <taxon>Chloroflexota</taxon>
        <taxon>Ktedonobacteria</taxon>
        <taxon>Ktedonobacterales</taxon>
        <taxon>Dictyobacteraceae</taxon>
        <taxon>Dictyobacter</taxon>
    </lineage>
</organism>
<reference evidence="2" key="1">
    <citation type="submission" date="2018-12" db="EMBL/GenBank/DDBJ databases">
        <title>Tengunoibacter tsumagoiensis gen. nov., sp. nov., Dictyobacter kobayashii sp. nov., D. alpinus sp. nov., and D. joshuensis sp. nov. and description of Dictyobacteraceae fam. nov. within the order Ktedonobacterales isolated from Tengu-no-mugimeshi.</title>
        <authorList>
            <person name="Wang C.M."/>
            <person name="Zheng Y."/>
            <person name="Sakai Y."/>
            <person name="Toyoda A."/>
            <person name="Minakuchi Y."/>
            <person name="Abe K."/>
            <person name="Yokota A."/>
            <person name="Yabe S."/>
        </authorList>
    </citation>
    <scope>NUCLEOTIDE SEQUENCE [LARGE SCALE GENOMIC DNA]</scope>
    <source>
        <strain evidence="2">Uno11</strain>
    </source>
</reference>
<accession>A0A402APD3</accession>
<dbReference type="Proteomes" id="UP000287188">
    <property type="component" value="Unassembled WGS sequence"/>
</dbReference>
<evidence type="ECO:0000313" key="1">
    <source>
        <dbReference type="EMBL" id="GCE20830.1"/>
    </source>
</evidence>
<dbReference type="AlphaFoldDB" id="A0A402APD3"/>
<sequence length="90" mass="10222">MNLFPAIKPFSRFQIRCVCLGQLFSDVHMALIRAFVIVEGKIARNGIEPGKKWTRIAIGMGVLYQAQKGLLREIFCTVLLPNNAIEVRYQ</sequence>
<proteinExistence type="predicted"/>
<gene>
    <name evidence="1" type="ORF">KDK_46300</name>
</gene>